<keyword evidence="2" id="KW-1185">Reference proteome</keyword>
<reference evidence="1 2" key="1">
    <citation type="submission" date="2024-01" db="EMBL/GenBank/DDBJ databases">
        <title>The genomes of 5 underutilized Papilionoideae crops provide insights into root nodulation and disease resistanc.</title>
        <authorList>
            <person name="Jiang F."/>
        </authorList>
    </citation>
    <scope>NUCLEOTIDE SEQUENCE [LARGE SCALE GENOMIC DNA]</scope>
    <source>
        <strain evidence="1">JINMINGXINNONG_FW02</strain>
        <tissue evidence="1">Leaves</tissue>
    </source>
</reference>
<evidence type="ECO:0000313" key="2">
    <source>
        <dbReference type="Proteomes" id="UP001374584"/>
    </source>
</evidence>
<organism evidence="1 2">
    <name type="scientific">Phaseolus coccineus</name>
    <name type="common">Scarlet runner bean</name>
    <name type="synonym">Phaseolus multiflorus</name>
    <dbReference type="NCBI Taxonomy" id="3886"/>
    <lineage>
        <taxon>Eukaryota</taxon>
        <taxon>Viridiplantae</taxon>
        <taxon>Streptophyta</taxon>
        <taxon>Embryophyta</taxon>
        <taxon>Tracheophyta</taxon>
        <taxon>Spermatophyta</taxon>
        <taxon>Magnoliopsida</taxon>
        <taxon>eudicotyledons</taxon>
        <taxon>Gunneridae</taxon>
        <taxon>Pentapetalae</taxon>
        <taxon>rosids</taxon>
        <taxon>fabids</taxon>
        <taxon>Fabales</taxon>
        <taxon>Fabaceae</taxon>
        <taxon>Papilionoideae</taxon>
        <taxon>50 kb inversion clade</taxon>
        <taxon>NPAAA clade</taxon>
        <taxon>indigoferoid/millettioid clade</taxon>
        <taxon>Phaseoleae</taxon>
        <taxon>Phaseolus</taxon>
    </lineage>
</organism>
<name>A0AAN9NUE1_PHACN</name>
<dbReference type="EMBL" id="JAYMYR010000002">
    <property type="protein sequence ID" value="KAK7377098.1"/>
    <property type="molecule type" value="Genomic_DNA"/>
</dbReference>
<gene>
    <name evidence="1" type="ORF">VNO80_02518</name>
</gene>
<dbReference type="AlphaFoldDB" id="A0AAN9NUE1"/>
<dbReference type="Proteomes" id="UP001374584">
    <property type="component" value="Unassembled WGS sequence"/>
</dbReference>
<comment type="caution">
    <text evidence="1">The sequence shown here is derived from an EMBL/GenBank/DDBJ whole genome shotgun (WGS) entry which is preliminary data.</text>
</comment>
<protein>
    <submittedName>
        <fullName evidence="1">Uncharacterized protein</fullName>
    </submittedName>
</protein>
<sequence length="96" mass="11127">MSLGLCKSRICPHRRNRGHMSSNIWFPLVDESVDSMCVMADLNCSEGVTKMVQRRRAEAGFHQQLDNDLMYFQRLMAMDLQEYLIFGRVSLLKIDA</sequence>
<accession>A0AAN9NUE1</accession>
<proteinExistence type="predicted"/>
<evidence type="ECO:0000313" key="1">
    <source>
        <dbReference type="EMBL" id="KAK7377098.1"/>
    </source>
</evidence>